<dbReference type="InterPro" id="IPR037035">
    <property type="entry name" value="GK-like_C_sf"/>
</dbReference>
<sequence>NPMDCLKNHNVSQALIAAKDIVVSGNTGTNVNDLKLMLIQ</sequence>
<accession>A0A5U8JK60</accession>
<organism evidence="1">
    <name type="scientific">Salmonella enterica subsp. enterica serovar Panama</name>
    <dbReference type="NCBI Taxonomy" id="29472"/>
    <lineage>
        <taxon>Bacteria</taxon>
        <taxon>Pseudomonadati</taxon>
        <taxon>Pseudomonadota</taxon>
        <taxon>Gammaproteobacteria</taxon>
        <taxon>Enterobacterales</taxon>
        <taxon>Enterobacteriaceae</taxon>
        <taxon>Salmonella</taxon>
    </lineage>
</organism>
<feature type="non-terminal residue" evidence="1">
    <location>
        <position position="1"/>
    </location>
</feature>
<proteinExistence type="predicted"/>
<evidence type="ECO:0000313" key="1">
    <source>
        <dbReference type="EMBL" id="EBR8436818.1"/>
    </source>
</evidence>
<evidence type="ECO:0008006" key="2">
    <source>
        <dbReference type="Google" id="ProtNLM"/>
    </source>
</evidence>
<gene>
    <name evidence="1" type="ORF">DOI44_28575</name>
</gene>
<name>A0A5U8JK60_SALET</name>
<dbReference type="EMBL" id="AAGTPA010000141">
    <property type="protein sequence ID" value="EBR8436818.1"/>
    <property type="molecule type" value="Genomic_DNA"/>
</dbReference>
<dbReference type="SUPFAM" id="SSF82544">
    <property type="entry name" value="GckA/TtuD-like"/>
    <property type="match status" value="1"/>
</dbReference>
<protein>
    <recommendedName>
        <fullName evidence="2">Glycerate kinase</fullName>
    </recommendedName>
</protein>
<comment type="caution">
    <text evidence="1">The sequence shown here is derived from an EMBL/GenBank/DDBJ whole genome shotgun (WGS) entry which is preliminary data.</text>
</comment>
<dbReference type="Proteomes" id="UP000839597">
    <property type="component" value="Unassembled WGS sequence"/>
</dbReference>
<dbReference type="AlphaFoldDB" id="A0A5U8JK60"/>
<dbReference type="Gene3D" id="3.40.1480.10">
    <property type="entry name" value="MOFRL domain"/>
    <property type="match status" value="1"/>
</dbReference>
<reference evidence="1" key="1">
    <citation type="submission" date="2018-06" db="EMBL/GenBank/DDBJ databases">
        <authorList>
            <person name="Ashton P.M."/>
            <person name="Dallman T."/>
            <person name="Nair S."/>
            <person name="De Pinna E."/>
            <person name="Peters T."/>
            <person name="Grant K."/>
        </authorList>
    </citation>
    <scope>NUCLEOTIDE SEQUENCE [LARGE SCALE GENOMIC DNA]</scope>
    <source>
        <strain evidence="1">449454</strain>
    </source>
</reference>